<dbReference type="SUPFAM" id="SSF100879">
    <property type="entry name" value="Lesion bypass DNA polymerase (Y-family), little finger domain"/>
    <property type="match status" value="1"/>
</dbReference>
<dbReference type="RefSeq" id="WP_149267496.1">
    <property type="nucleotide sequence ID" value="NZ_VFJB01000010.1"/>
</dbReference>
<keyword evidence="3 15" id="KW-0515">Mutator protein</keyword>
<keyword evidence="6 15" id="KW-0548">Nucleotidyltransferase</keyword>
<evidence type="ECO:0000256" key="6">
    <source>
        <dbReference type="ARBA" id="ARBA00022695"/>
    </source>
</evidence>
<keyword evidence="10 15" id="KW-0460">Magnesium</keyword>
<dbReference type="EMBL" id="VFJB01000010">
    <property type="protein sequence ID" value="KAA0256918.1"/>
    <property type="molecule type" value="Genomic_DNA"/>
</dbReference>
<evidence type="ECO:0000256" key="13">
    <source>
        <dbReference type="ARBA" id="ARBA00023204"/>
    </source>
</evidence>
<dbReference type="GO" id="GO:0042276">
    <property type="term" value="P:error-prone translesion synthesis"/>
    <property type="evidence" value="ECO:0007669"/>
    <property type="project" value="TreeGrafter"/>
</dbReference>
<dbReference type="GO" id="GO:0000287">
    <property type="term" value="F:magnesium ion binding"/>
    <property type="evidence" value="ECO:0007669"/>
    <property type="project" value="UniProtKB-UniRule"/>
</dbReference>
<dbReference type="OrthoDB" id="9808813at2"/>
<comment type="similarity">
    <text evidence="2 15">Belongs to the DNA polymerase type-Y family.</text>
</comment>
<keyword evidence="11 15" id="KW-0239">DNA-directed DNA polymerase</keyword>
<dbReference type="Pfam" id="PF11799">
    <property type="entry name" value="IMS_C"/>
    <property type="match status" value="1"/>
</dbReference>
<keyword evidence="9 15" id="KW-0227">DNA damage</keyword>
<comment type="function">
    <text evidence="15">Poorly processive, error-prone DNA polymerase involved in untargeted mutagenesis. Copies undamaged DNA at stalled replication forks, which arise in vivo from mismatched or misaligned primer ends. These misaligned primers can be extended by PolIV. Exhibits no 3'-5' exonuclease (proofreading) activity. May be involved in translesional synthesis, in conjunction with the beta clamp from PolIII.</text>
</comment>
<dbReference type="EC" id="2.7.7.7" evidence="15"/>
<comment type="subunit">
    <text evidence="15">Monomer.</text>
</comment>
<dbReference type="GO" id="GO:0003887">
    <property type="term" value="F:DNA-directed DNA polymerase activity"/>
    <property type="evidence" value="ECO:0007669"/>
    <property type="project" value="UniProtKB-UniRule"/>
</dbReference>
<dbReference type="NCBIfam" id="NF002677">
    <property type="entry name" value="PRK02406.1"/>
    <property type="match status" value="1"/>
</dbReference>
<dbReference type="CDD" id="cd03586">
    <property type="entry name" value="PolY_Pol_IV_kappa"/>
    <property type="match status" value="1"/>
</dbReference>
<keyword evidence="5 15" id="KW-0808">Transferase</keyword>
<keyword evidence="8 15" id="KW-0479">Metal-binding</keyword>
<organism evidence="17 18">
    <name type="scientific">Deferribacter autotrophicus</name>
    <dbReference type="NCBI Taxonomy" id="500465"/>
    <lineage>
        <taxon>Bacteria</taxon>
        <taxon>Pseudomonadati</taxon>
        <taxon>Deferribacterota</taxon>
        <taxon>Deferribacteres</taxon>
        <taxon>Deferribacterales</taxon>
        <taxon>Deferribacteraceae</taxon>
        <taxon>Deferribacter</taxon>
    </lineage>
</organism>
<dbReference type="PROSITE" id="PS50173">
    <property type="entry name" value="UMUC"/>
    <property type="match status" value="1"/>
</dbReference>
<keyword evidence="12 15" id="KW-0238">DNA-binding</keyword>
<feature type="active site" evidence="15">
    <location>
        <position position="101"/>
    </location>
</feature>
<dbReference type="GO" id="GO:0006281">
    <property type="term" value="P:DNA repair"/>
    <property type="evidence" value="ECO:0007669"/>
    <property type="project" value="UniProtKB-UniRule"/>
</dbReference>
<dbReference type="Gene3D" id="3.30.1490.100">
    <property type="entry name" value="DNA polymerase, Y-family, little finger domain"/>
    <property type="match status" value="1"/>
</dbReference>
<feature type="binding site" evidence="15">
    <location>
        <position position="100"/>
    </location>
    <ligand>
        <name>Mg(2+)</name>
        <dbReference type="ChEBI" id="CHEBI:18420"/>
    </ligand>
</feature>
<evidence type="ECO:0000256" key="8">
    <source>
        <dbReference type="ARBA" id="ARBA00022723"/>
    </source>
</evidence>
<dbReference type="AlphaFoldDB" id="A0A5A8F522"/>
<dbReference type="Gene3D" id="3.30.70.270">
    <property type="match status" value="1"/>
</dbReference>
<feature type="binding site" evidence="15">
    <location>
        <position position="6"/>
    </location>
    <ligand>
        <name>Mg(2+)</name>
        <dbReference type="ChEBI" id="CHEBI:18420"/>
    </ligand>
</feature>
<evidence type="ECO:0000256" key="2">
    <source>
        <dbReference type="ARBA" id="ARBA00010945"/>
    </source>
</evidence>
<protein>
    <recommendedName>
        <fullName evidence="15">DNA polymerase IV</fullName>
        <shortName evidence="15">Pol IV</shortName>
        <ecNumber evidence="15">2.7.7.7</ecNumber>
    </recommendedName>
</protein>
<sequence>MILCIDMDAFFASVEQASNPNLRGKPIAIIGAKERTVVTTASYEARKYGVKTGMTKYEAMKMCPHITFIVGNNPKYTYISKQIHNFLLTITYDVEMYSVDEAFLDISQVKMPPEDIASLIKNYIKKNFGITCSIGVGKNKLIAKMASGVNKPDGYLFVPPEKSTSFIDQFQLYDIWGIGRRLSKKFANMGIFTPKDLRKLGLTNLVKMFGKNGYKLFAMAHGDYIGNINVEEEPVKSIGHSMTLPHDIYSEKEALPYLLQLCEMVSARARKNRVSGKTISIYLRDIHMNTFGKRHTLPFLTCATHHIFEVAKLLLKEYDLSIGIRLLGVSLSNLVHNSVHLTTIMESNKKEKIYKAIDEINSRYGDFTISYAAILKCKRKGSLTISPAWKPSGIRNINVK</sequence>
<evidence type="ECO:0000256" key="15">
    <source>
        <dbReference type="HAMAP-Rule" id="MF_01113"/>
    </source>
</evidence>
<evidence type="ECO:0000256" key="14">
    <source>
        <dbReference type="ARBA" id="ARBA00049244"/>
    </source>
</evidence>
<keyword evidence="4 15" id="KW-0963">Cytoplasm</keyword>
<dbReference type="InterPro" id="IPR022880">
    <property type="entry name" value="DNApol_IV"/>
</dbReference>
<dbReference type="Pfam" id="PF21999">
    <property type="entry name" value="IMS_HHH_1"/>
    <property type="match status" value="1"/>
</dbReference>
<dbReference type="Pfam" id="PF00817">
    <property type="entry name" value="IMS"/>
    <property type="match status" value="1"/>
</dbReference>
<dbReference type="GO" id="GO:0009432">
    <property type="term" value="P:SOS response"/>
    <property type="evidence" value="ECO:0007669"/>
    <property type="project" value="TreeGrafter"/>
</dbReference>
<keyword evidence="7 15" id="KW-0235">DNA replication</keyword>
<dbReference type="Gene3D" id="1.10.150.20">
    <property type="entry name" value="5' to 3' exonuclease, C-terminal subdomain"/>
    <property type="match status" value="1"/>
</dbReference>
<dbReference type="InterPro" id="IPR043128">
    <property type="entry name" value="Rev_trsase/Diguanyl_cyclase"/>
</dbReference>
<dbReference type="InterPro" id="IPR001126">
    <property type="entry name" value="UmuC"/>
</dbReference>
<dbReference type="GO" id="GO:0005829">
    <property type="term" value="C:cytosol"/>
    <property type="evidence" value="ECO:0007669"/>
    <property type="project" value="TreeGrafter"/>
</dbReference>
<dbReference type="SUPFAM" id="SSF56672">
    <property type="entry name" value="DNA/RNA polymerases"/>
    <property type="match status" value="1"/>
</dbReference>
<dbReference type="PANTHER" id="PTHR11076:SF33">
    <property type="entry name" value="DNA POLYMERASE KAPPA"/>
    <property type="match status" value="1"/>
</dbReference>
<reference evidence="17 18" key="1">
    <citation type="submission" date="2019-06" db="EMBL/GenBank/DDBJ databases">
        <title>Genomic insights into carbon and energy metabolism of Deferribacter autotrophicus revealed new metabolic traits in the phylum Deferribacteres.</title>
        <authorList>
            <person name="Slobodkin A.I."/>
            <person name="Slobodkina G.B."/>
            <person name="Allioux M."/>
            <person name="Alain K."/>
            <person name="Jebbar M."/>
            <person name="Shadrin V."/>
            <person name="Kublanov I.V."/>
            <person name="Toshchakov S.V."/>
            <person name="Bonch-Osmolovskaya E.A."/>
        </authorList>
    </citation>
    <scope>NUCLEOTIDE SEQUENCE [LARGE SCALE GENOMIC DNA]</scope>
    <source>
        <strain evidence="17 18">SL50</strain>
    </source>
</reference>
<accession>A0A5A8F522</accession>
<comment type="subcellular location">
    <subcellularLocation>
        <location evidence="1 15">Cytoplasm</location>
    </subcellularLocation>
</comment>
<gene>
    <name evidence="15 17" type="primary">dinB</name>
    <name evidence="17" type="ORF">FHQ18_12430</name>
</gene>
<evidence type="ECO:0000256" key="7">
    <source>
        <dbReference type="ARBA" id="ARBA00022705"/>
    </source>
</evidence>
<dbReference type="Proteomes" id="UP000322876">
    <property type="component" value="Unassembled WGS sequence"/>
</dbReference>
<dbReference type="InterPro" id="IPR036775">
    <property type="entry name" value="DNA_pol_Y-fam_lit_finger_sf"/>
</dbReference>
<dbReference type="PANTHER" id="PTHR11076">
    <property type="entry name" value="DNA REPAIR POLYMERASE UMUC / TRANSFERASE FAMILY MEMBER"/>
    <property type="match status" value="1"/>
</dbReference>
<comment type="catalytic activity">
    <reaction evidence="14 15">
        <text>DNA(n) + a 2'-deoxyribonucleoside 5'-triphosphate = DNA(n+1) + diphosphate</text>
        <dbReference type="Rhea" id="RHEA:22508"/>
        <dbReference type="Rhea" id="RHEA-COMP:17339"/>
        <dbReference type="Rhea" id="RHEA-COMP:17340"/>
        <dbReference type="ChEBI" id="CHEBI:33019"/>
        <dbReference type="ChEBI" id="CHEBI:61560"/>
        <dbReference type="ChEBI" id="CHEBI:173112"/>
        <dbReference type="EC" id="2.7.7.7"/>
    </reaction>
</comment>
<evidence type="ECO:0000313" key="17">
    <source>
        <dbReference type="EMBL" id="KAA0256918.1"/>
    </source>
</evidence>
<dbReference type="GO" id="GO:0003684">
    <property type="term" value="F:damaged DNA binding"/>
    <property type="evidence" value="ECO:0007669"/>
    <property type="project" value="InterPro"/>
</dbReference>
<dbReference type="HAMAP" id="MF_01113">
    <property type="entry name" value="DNApol_IV"/>
    <property type="match status" value="1"/>
</dbReference>
<keyword evidence="13 15" id="KW-0234">DNA repair</keyword>
<feature type="site" description="Substrate discrimination" evidence="15">
    <location>
        <position position="11"/>
    </location>
</feature>
<evidence type="ECO:0000256" key="5">
    <source>
        <dbReference type="ARBA" id="ARBA00022679"/>
    </source>
</evidence>
<evidence type="ECO:0000256" key="12">
    <source>
        <dbReference type="ARBA" id="ARBA00023125"/>
    </source>
</evidence>
<dbReference type="InterPro" id="IPR043502">
    <property type="entry name" value="DNA/RNA_pol_sf"/>
</dbReference>
<evidence type="ECO:0000256" key="9">
    <source>
        <dbReference type="ARBA" id="ARBA00022763"/>
    </source>
</evidence>
<evidence type="ECO:0000256" key="10">
    <source>
        <dbReference type="ARBA" id="ARBA00022842"/>
    </source>
</evidence>
<feature type="domain" description="UmuC" evidence="16">
    <location>
        <begin position="2"/>
        <end position="179"/>
    </location>
</feature>
<dbReference type="InterPro" id="IPR017961">
    <property type="entry name" value="DNA_pol_Y-fam_little_finger"/>
</dbReference>
<dbReference type="Gene3D" id="3.40.1170.60">
    <property type="match status" value="1"/>
</dbReference>
<dbReference type="InterPro" id="IPR053848">
    <property type="entry name" value="IMS_HHH_1"/>
</dbReference>
<dbReference type="GO" id="GO:0006261">
    <property type="term" value="P:DNA-templated DNA replication"/>
    <property type="evidence" value="ECO:0007669"/>
    <property type="project" value="UniProtKB-UniRule"/>
</dbReference>
<comment type="cofactor">
    <cofactor evidence="15">
        <name>Mg(2+)</name>
        <dbReference type="ChEBI" id="CHEBI:18420"/>
    </cofactor>
    <text evidence="15">Binds 2 magnesium ions per subunit.</text>
</comment>
<evidence type="ECO:0000313" key="18">
    <source>
        <dbReference type="Proteomes" id="UP000322876"/>
    </source>
</evidence>
<evidence type="ECO:0000259" key="16">
    <source>
        <dbReference type="PROSITE" id="PS50173"/>
    </source>
</evidence>
<keyword evidence="18" id="KW-1185">Reference proteome</keyword>
<evidence type="ECO:0000256" key="4">
    <source>
        <dbReference type="ARBA" id="ARBA00022490"/>
    </source>
</evidence>
<proteinExistence type="inferred from homology"/>
<evidence type="ECO:0000256" key="1">
    <source>
        <dbReference type="ARBA" id="ARBA00004496"/>
    </source>
</evidence>
<comment type="caution">
    <text evidence="17">The sequence shown here is derived from an EMBL/GenBank/DDBJ whole genome shotgun (WGS) entry which is preliminary data.</text>
</comment>
<name>A0A5A8F522_9BACT</name>
<dbReference type="InterPro" id="IPR050116">
    <property type="entry name" value="DNA_polymerase-Y"/>
</dbReference>
<evidence type="ECO:0000256" key="3">
    <source>
        <dbReference type="ARBA" id="ARBA00022457"/>
    </source>
</evidence>
<evidence type="ECO:0000256" key="11">
    <source>
        <dbReference type="ARBA" id="ARBA00022932"/>
    </source>
</evidence>